<proteinExistence type="predicted"/>
<organism evidence="1">
    <name type="scientific">Arundo donax</name>
    <name type="common">Giant reed</name>
    <name type="synonym">Donax arundinaceus</name>
    <dbReference type="NCBI Taxonomy" id="35708"/>
    <lineage>
        <taxon>Eukaryota</taxon>
        <taxon>Viridiplantae</taxon>
        <taxon>Streptophyta</taxon>
        <taxon>Embryophyta</taxon>
        <taxon>Tracheophyta</taxon>
        <taxon>Spermatophyta</taxon>
        <taxon>Magnoliopsida</taxon>
        <taxon>Liliopsida</taxon>
        <taxon>Poales</taxon>
        <taxon>Poaceae</taxon>
        <taxon>PACMAD clade</taxon>
        <taxon>Arundinoideae</taxon>
        <taxon>Arundineae</taxon>
        <taxon>Arundo</taxon>
    </lineage>
</organism>
<name>A0A0A9F2H1_ARUDO</name>
<dbReference type="EMBL" id="GBRH01193560">
    <property type="protein sequence ID" value="JAE04336.1"/>
    <property type="molecule type" value="Transcribed_RNA"/>
</dbReference>
<protein>
    <submittedName>
        <fullName evidence="1">Uncharacterized protein</fullName>
    </submittedName>
</protein>
<reference evidence="1" key="2">
    <citation type="journal article" date="2015" name="Data Brief">
        <title>Shoot transcriptome of the giant reed, Arundo donax.</title>
        <authorList>
            <person name="Barrero R.A."/>
            <person name="Guerrero F.D."/>
            <person name="Moolhuijzen P."/>
            <person name="Goolsby J.A."/>
            <person name="Tidwell J."/>
            <person name="Bellgard S.E."/>
            <person name="Bellgard M.I."/>
        </authorList>
    </citation>
    <scope>NUCLEOTIDE SEQUENCE</scope>
    <source>
        <tissue evidence="1">Shoot tissue taken approximately 20 cm above the soil surface</tissue>
    </source>
</reference>
<reference evidence="1" key="1">
    <citation type="submission" date="2014-09" db="EMBL/GenBank/DDBJ databases">
        <authorList>
            <person name="Magalhaes I.L.F."/>
            <person name="Oliveira U."/>
            <person name="Santos F.R."/>
            <person name="Vidigal T.H.D.A."/>
            <person name="Brescovit A.D."/>
            <person name="Santos A.J."/>
        </authorList>
    </citation>
    <scope>NUCLEOTIDE SEQUENCE</scope>
    <source>
        <tissue evidence="1">Shoot tissue taken approximately 20 cm above the soil surface</tissue>
    </source>
</reference>
<evidence type="ECO:0000313" key="1">
    <source>
        <dbReference type="EMBL" id="JAE04336.1"/>
    </source>
</evidence>
<accession>A0A0A9F2H1</accession>
<sequence>MLAVIAHATPMQYYILREQIFTILCFLPRATLPSSNSRPTSLHSSQQQLLVLVTTHLHGGSKSCLLHR</sequence>
<dbReference type="AlphaFoldDB" id="A0A0A9F2H1"/>